<accession>A0A1Y2N671</accession>
<protein>
    <submittedName>
        <fullName evidence="1">Uncharacterized protein</fullName>
    </submittedName>
</protein>
<keyword evidence="2" id="KW-1185">Reference proteome</keyword>
<name>A0A1Y2N671_PSEAH</name>
<proteinExistence type="predicted"/>
<dbReference type="RefSeq" id="WP_085911501.1">
    <property type="nucleotide sequence ID" value="NZ_AP018920.1"/>
</dbReference>
<evidence type="ECO:0000313" key="2">
    <source>
        <dbReference type="Proteomes" id="UP000194360"/>
    </source>
</evidence>
<sequence>MTDRGVAIEKLLRAASWDDGGAPALDYPDAVDALAALGVTRAEVDQIIDDDVVIGGLDGWRDLGLRMYPQWKVVDA</sequence>
<dbReference type="AlphaFoldDB" id="A0A1Y2N671"/>
<dbReference type="Proteomes" id="UP000194360">
    <property type="component" value="Unassembled WGS sequence"/>
</dbReference>
<dbReference type="EMBL" id="MIGB01000004">
    <property type="protein sequence ID" value="OSY42970.1"/>
    <property type="molecule type" value="Genomic_DNA"/>
</dbReference>
<comment type="caution">
    <text evidence="1">The sequence shown here is derived from an EMBL/GenBank/DDBJ whole genome shotgun (WGS) entry which is preliminary data.</text>
</comment>
<gene>
    <name evidence="1" type="ORF">BG845_01212</name>
</gene>
<evidence type="ECO:0000313" key="1">
    <source>
        <dbReference type="EMBL" id="OSY42970.1"/>
    </source>
</evidence>
<organism evidence="1 2">
    <name type="scientific">Pseudonocardia autotrophica</name>
    <name type="common">Amycolata autotrophica</name>
    <name type="synonym">Nocardia autotrophica</name>
    <dbReference type="NCBI Taxonomy" id="2074"/>
    <lineage>
        <taxon>Bacteria</taxon>
        <taxon>Bacillati</taxon>
        <taxon>Actinomycetota</taxon>
        <taxon>Actinomycetes</taxon>
        <taxon>Pseudonocardiales</taxon>
        <taxon>Pseudonocardiaceae</taxon>
        <taxon>Pseudonocardia</taxon>
    </lineage>
</organism>
<dbReference type="STRING" id="2074.BG845_01212"/>
<reference evidence="1 2" key="1">
    <citation type="submission" date="2016-09" db="EMBL/GenBank/DDBJ databases">
        <title>Pseudonocardia autotrophica DSM535, a candidate organism with high potential of specific P450 cytochromes.</title>
        <authorList>
            <person name="Grumaz C."/>
            <person name="Vainshtein Y."/>
            <person name="Kirstahler P."/>
            <person name="Sohn K."/>
        </authorList>
    </citation>
    <scope>NUCLEOTIDE SEQUENCE [LARGE SCALE GENOMIC DNA]</scope>
    <source>
        <strain evidence="1 2">DSM 535</strain>
    </source>
</reference>